<accession>A0A2M8S0D6</accession>
<dbReference type="NCBIfam" id="TIGR02532">
    <property type="entry name" value="IV_pilin_GFxxxE"/>
    <property type="match status" value="1"/>
</dbReference>
<dbReference type="AlphaFoldDB" id="A0A2M8S0D6"/>
<dbReference type="InterPro" id="IPR045584">
    <property type="entry name" value="Pilin-like"/>
</dbReference>
<dbReference type="EMBL" id="PHHA01000026">
    <property type="protein sequence ID" value="PJG84610.1"/>
    <property type="molecule type" value="Genomic_DNA"/>
</dbReference>
<dbReference type="InterPro" id="IPR012902">
    <property type="entry name" value="N_methyl_site"/>
</dbReference>
<sequence length="172" mass="19646">MAKGFTLLEILVALLILSVTALMTLPVWQRSNEQMILVKEQHKLQLFLRKIQSRAENSSDIWFIVANRDLAQQQWCLTAQIKHTQICDCLNPNTCPNEVSAQYYYPYFADKTMLISKKYFPQELSRFNGMRDTLSTICFVLQAGSSRSVFSLFNVGSVKLKDYQSQSACVSG</sequence>
<dbReference type="PROSITE" id="PS00409">
    <property type="entry name" value="PROKAR_NTER_METHYL"/>
    <property type="match status" value="1"/>
</dbReference>
<keyword evidence="1" id="KW-0472">Membrane</keyword>
<dbReference type="SUPFAM" id="SSF54523">
    <property type="entry name" value="Pili subunits"/>
    <property type="match status" value="1"/>
</dbReference>
<dbReference type="RefSeq" id="WP_100289438.1">
    <property type="nucleotide sequence ID" value="NZ_PHHA01000026.1"/>
</dbReference>
<evidence type="ECO:0000256" key="1">
    <source>
        <dbReference type="SAM" id="Phobius"/>
    </source>
</evidence>
<keyword evidence="1" id="KW-0812">Transmembrane</keyword>
<proteinExistence type="predicted"/>
<protein>
    <submittedName>
        <fullName evidence="2">Prepilin-type cleavage/methylation domain-containing protein</fullName>
    </submittedName>
</protein>
<evidence type="ECO:0000313" key="2">
    <source>
        <dbReference type="EMBL" id="PJG84610.1"/>
    </source>
</evidence>
<evidence type="ECO:0000313" key="3">
    <source>
        <dbReference type="Proteomes" id="UP000229329"/>
    </source>
</evidence>
<feature type="transmembrane region" description="Helical" evidence="1">
    <location>
        <begin position="7"/>
        <end position="28"/>
    </location>
</feature>
<keyword evidence="3" id="KW-1185">Reference proteome</keyword>
<dbReference type="OrthoDB" id="5690345at2"/>
<keyword evidence="1" id="KW-1133">Transmembrane helix</keyword>
<gene>
    <name evidence="2" type="ORF">CVP05_10050</name>
</gene>
<comment type="caution">
    <text evidence="2">The sequence shown here is derived from an EMBL/GenBank/DDBJ whole genome shotgun (WGS) entry which is preliminary data.</text>
</comment>
<dbReference type="Proteomes" id="UP000229329">
    <property type="component" value="Unassembled WGS sequence"/>
</dbReference>
<organism evidence="2 3">
    <name type="scientific">Conservatibacter flavescens</name>
    <dbReference type="NCBI Taxonomy" id="28161"/>
    <lineage>
        <taxon>Bacteria</taxon>
        <taxon>Pseudomonadati</taxon>
        <taxon>Pseudomonadota</taxon>
        <taxon>Gammaproteobacteria</taxon>
        <taxon>Pasteurellales</taxon>
        <taxon>Pasteurellaceae</taxon>
        <taxon>Conservatibacter</taxon>
    </lineage>
</organism>
<name>A0A2M8S0D6_9PAST</name>
<reference evidence="2 3" key="1">
    <citation type="submission" date="2017-11" db="EMBL/GenBank/DDBJ databases">
        <title>Reclassification of Bisgaard taxon 7 as Conservatibacter flavescens gen. nov., sp. nov.</title>
        <authorList>
            <person name="Christensen H."/>
        </authorList>
    </citation>
    <scope>NUCLEOTIDE SEQUENCE [LARGE SCALE GENOMIC DNA]</scope>
    <source>
        <strain evidence="2 3">7_4</strain>
    </source>
</reference>
<dbReference type="Pfam" id="PF07963">
    <property type="entry name" value="N_methyl"/>
    <property type="match status" value="1"/>
</dbReference>